<gene>
    <name evidence="8" type="ORF">GCM10009410_24690</name>
</gene>
<evidence type="ECO:0000256" key="6">
    <source>
        <dbReference type="SAM" id="Phobius"/>
    </source>
</evidence>
<keyword evidence="4 6" id="KW-1133">Transmembrane helix</keyword>
<feature type="transmembrane region" description="Helical" evidence="6">
    <location>
        <begin position="12"/>
        <end position="34"/>
    </location>
</feature>
<dbReference type="InterPro" id="IPR000620">
    <property type="entry name" value="EamA_dom"/>
</dbReference>
<keyword evidence="2" id="KW-1003">Cell membrane</keyword>
<feature type="transmembrane region" description="Helical" evidence="6">
    <location>
        <begin position="181"/>
        <end position="200"/>
    </location>
</feature>
<comment type="subcellular location">
    <subcellularLocation>
        <location evidence="1">Cell membrane</location>
        <topology evidence="1">Multi-pass membrane protein</topology>
    </subcellularLocation>
</comment>
<feature type="transmembrane region" description="Helical" evidence="6">
    <location>
        <begin position="253"/>
        <end position="275"/>
    </location>
</feature>
<sequence>MASTTPLSRTALTFYTLVALIAFAANSVFCRLALSNEQAVSLIDPSSFTAIRLASGALMLALLMLLTSVKGRSKQDLATQDIATQNLVTNDKLSTKKHGSYLAAGLLFVYAIGFSYAYVLLDTATGALVLFAAVQISMMMISYLQGQRLNLLEIIGALVAFAGFGYLVWPSLSLGSETLSITGLVLMAISGCAWGGYTLLGKGTANPLFATGYNFIRTLPLVVLMLAIVWLLSGLVSVTQIQSDPAGLVFQLSTQGVVLAILSGALASGVGYALWYQALRGLSANHAAVLQLSVPVIAAVGGVIFVGEKISLHLIICASIILFGIALVILAKTKSKL</sequence>
<evidence type="ECO:0000259" key="7">
    <source>
        <dbReference type="Pfam" id="PF00892"/>
    </source>
</evidence>
<name>A0ABQ2QNJ7_9GAMM</name>
<dbReference type="SUPFAM" id="SSF103481">
    <property type="entry name" value="Multidrug resistance efflux transporter EmrE"/>
    <property type="match status" value="1"/>
</dbReference>
<dbReference type="PANTHER" id="PTHR42920:SF5">
    <property type="entry name" value="EAMA DOMAIN-CONTAINING PROTEIN"/>
    <property type="match status" value="1"/>
</dbReference>
<evidence type="ECO:0000256" key="5">
    <source>
        <dbReference type="ARBA" id="ARBA00023136"/>
    </source>
</evidence>
<feature type="transmembrane region" description="Helical" evidence="6">
    <location>
        <begin position="287"/>
        <end position="306"/>
    </location>
</feature>
<keyword evidence="9" id="KW-1185">Reference proteome</keyword>
<dbReference type="EMBL" id="BMQW01000006">
    <property type="protein sequence ID" value="GGP89802.1"/>
    <property type="molecule type" value="Genomic_DNA"/>
</dbReference>
<evidence type="ECO:0000256" key="4">
    <source>
        <dbReference type="ARBA" id="ARBA00022989"/>
    </source>
</evidence>
<dbReference type="Pfam" id="PF00892">
    <property type="entry name" value="EamA"/>
    <property type="match status" value="1"/>
</dbReference>
<feature type="transmembrane region" description="Helical" evidence="6">
    <location>
        <begin position="151"/>
        <end position="169"/>
    </location>
</feature>
<keyword evidence="3 6" id="KW-0812">Transmembrane</keyword>
<evidence type="ECO:0000313" key="9">
    <source>
        <dbReference type="Proteomes" id="UP000654004"/>
    </source>
</evidence>
<feature type="transmembrane region" description="Helical" evidence="6">
    <location>
        <begin position="127"/>
        <end position="144"/>
    </location>
</feature>
<feature type="transmembrane region" description="Helical" evidence="6">
    <location>
        <begin position="101"/>
        <end position="121"/>
    </location>
</feature>
<dbReference type="InterPro" id="IPR051258">
    <property type="entry name" value="Diverse_Substrate_Transporter"/>
</dbReference>
<protein>
    <submittedName>
        <fullName evidence="8">Membrane protein</fullName>
    </submittedName>
</protein>
<dbReference type="RefSeq" id="WP_188956677.1">
    <property type="nucleotide sequence ID" value="NZ_BMQW01000006.1"/>
</dbReference>
<proteinExistence type="predicted"/>
<feature type="domain" description="EamA" evidence="7">
    <location>
        <begin position="182"/>
        <end position="329"/>
    </location>
</feature>
<evidence type="ECO:0000256" key="1">
    <source>
        <dbReference type="ARBA" id="ARBA00004651"/>
    </source>
</evidence>
<keyword evidence="5 6" id="KW-0472">Membrane</keyword>
<dbReference type="InterPro" id="IPR037185">
    <property type="entry name" value="EmrE-like"/>
</dbReference>
<feature type="transmembrane region" description="Helical" evidence="6">
    <location>
        <begin position="312"/>
        <end position="331"/>
    </location>
</feature>
<dbReference type="PANTHER" id="PTHR42920">
    <property type="entry name" value="OS03G0707200 PROTEIN-RELATED"/>
    <property type="match status" value="1"/>
</dbReference>
<organism evidence="8 9">
    <name type="scientific">Shewanella ulleungensis</name>
    <dbReference type="NCBI Taxonomy" id="2282699"/>
    <lineage>
        <taxon>Bacteria</taxon>
        <taxon>Pseudomonadati</taxon>
        <taxon>Pseudomonadota</taxon>
        <taxon>Gammaproteobacteria</taxon>
        <taxon>Alteromonadales</taxon>
        <taxon>Shewanellaceae</taxon>
        <taxon>Shewanella</taxon>
    </lineage>
</organism>
<evidence type="ECO:0000256" key="3">
    <source>
        <dbReference type="ARBA" id="ARBA00022692"/>
    </source>
</evidence>
<reference evidence="9" key="1">
    <citation type="journal article" date="2019" name="Int. J. Syst. Evol. Microbiol.">
        <title>The Global Catalogue of Microorganisms (GCM) 10K type strain sequencing project: providing services to taxonomists for standard genome sequencing and annotation.</title>
        <authorList>
            <consortium name="The Broad Institute Genomics Platform"/>
            <consortium name="The Broad Institute Genome Sequencing Center for Infectious Disease"/>
            <person name="Wu L."/>
            <person name="Ma J."/>
        </authorList>
    </citation>
    <scope>NUCLEOTIDE SEQUENCE [LARGE SCALE GENOMIC DNA]</scope>
    <source>
        <strain evidence="9">JCM 32305</strain>
    </source>
</reference>
<accession>A0ABQ2QNJ7</accession>
<evidence type="ECO:0000256" key="2">
    <source>
        <dbReference type="ARBA" id="ARBA00022475"/>
    </source>
</evidence>
<comment type="caution">
    <text evidence="8">The sequence shown here is derived from an EMBL/GenBank/DDBJ whole genome shotgun (WGS) entry which is preliminary data.</text>
</comment>
<feature type="transmembrane region" description="Helical" evidence="6">
    <location>
        <begin position="46"/>
        <end position="66"/>
    </location>
</feature>
<feature type="transmembrane region" description="Helical" evidence="6">
    <location>
        <begin position="221"/>
        <end position="241"/>
    </location>
</feature>
<dbReference type="Proteomes" id="UP000654004">
    <property type="component" value="Unassembled WGS sequence"/>
</dbReference>
<evidence type="ECO:0000313" key="8">
    <source>
        <dbReference type="EMBL" id="GGP89802.1"/>
    </source>
</evidence>